<dbReference type="Pfam" id="PF20647">
    <property type="entry name" value="DUF6808"/>
    <property type="match status" value="1"/>
</dbReference>
<keyword evidence="1" id="KW-1133">Transmembrane helix</keyword>
<feature type="transmembrane region" description="Helical" evidence="1">
    <location>
        <begin position="40"/>
        <end position="59"/>
    </location>
</feature>
<proteinExistence type="predicted"/>
<dbReference type="InterPro" id="IPR049214">
    <property type="entry name" value="DUF6808"/>
</dbReference>
<accession>A0AAE4LRT7</accession>
<keyword evidence="1" id="KW-0812">Transmembrane</keyword>
<dbReference type="AlphaFoldDB" id="A0AAE4LRT7"/>
<reference evidence="3" key="1">
    <citation type="submission" date="2023-10" db="EMBL/GenBank/DDBJ databases">
        <title>Genome of Potential pathogenic bacteria in Crohn's disease.</title>
        <authorList>
            <person name="Rodriguez-Palacios A."/>
        </authorList>
    </citation>
    <scope>NUCLEOTIDE SEQUENCE</scope>
    <source>
        <strain evidence="3">CavFT-hAR62</strain>
    </source>
</reference>
<protein>
    <recommendedName>
        <fullName evidence="2">DUF6808 domain-containing protein</fullName>
    </recommendedName>
</protein>
<feature type="domain" description="DUF6808" evidence="2">
    <location>
        <begin position="6"/>
        <end position="59"/>
    </location>
</feature>
<organism evidence="3 4">
    <name type="scientific">Phocaeicola dorei</name>
    <dbReference type="NCBI Taxonomy" id="357276"/>
    <lineage>
        <taxon>Bacteria</taxon>
        <taxon>Pseudomonadati</taxon>
        <taxon>Bacteroidota</taxon>
        <taxon>Bacteroidia</taxon>
        <taxon>Bacteroidales</taxon>
        <taxon>Bacteroidaceae</taxon>
        <taxon>Phocaeicola</taxon>
    </lineage>
</organism>
<evidence type="ECO:0000259" key="2">
    <source>
        <dbReference type="Pfam" id="PF20647"/>
    </source>
</evidence>
<dbReference type="Proteomes" id="UP001181086">
    <property type="component" value="Unassembled WGS sequence"/>
</dbReference>
<sequence length="61" mass="7124">MSGKFKVFPKIVYQTVTNDIYHTIKQQQKKKKRWGSGLQIGYGYLGGWYVGVGVSYNIFMW</sequence>
<dbReference type="EMBL" id="JAWDEV010000001">
    <property type="protein sequence ID" value="MDU0268821.1"/>
    <property type="molecule type" value="Genomic_DNA"/>
</dbReference>
<keyword evidence="1" id="KW-0472">Membrane</keyword>
<evidence type="ECO:0000313" key="4">
    <source>
        <dbReference type="Proteomes" id="UP001181086"/>
    </source>
</evidence>
<evidence type="ECO:0000313" key="3">
    <source>
        <dbReference type="EMBL" id="MDU0268821.1"/>
    </source>
</evidence>
<name>A0AAE4LRT7_9BACT</name>
<comment type="caution">
    <text evidence="3">The sequence shown here is derived from an EMBL/GenBank/DDBJ whole genome shotgun (WGS) entry which is preliminary data.</text>
</comment>
<gene>
    <name evidence="3" type="ORF">RVH45_02675</name>
</gene>
<evidence type="ECO:0000256" key="1">
    <source>
        <dbReference type="SAM" id="Phobius"/>
    </source>
</evidence>